<evidence type="ECO:0000313" key="1">
    <source>
        <dbReference type="EMBL" id="OAH30297.1"/>
    </source>
</evidence>
<accession>A0A177IN41</accession>
<protein>
    <submittedName>
        <fullName evidence="1">Uncharacterized protein</fullName>
    </submittedName>
</protein>
<proteinExistence type="predicted"/>
<evidence type="ECO:0000313" key="2">
    <source>
        <dbReference type="Proteomes" id="UP000076947"/>
    </source>
</evidence>
<dbReference type="STRING" id="1705.CA21670_11695"/>
<gene>
    <name evidence="1" type="ORF">AYJ05_05955</name>
</gene>
<organism evidence="1 2">
    <name type="scientific">Corynebacterium stationis</name>
    <dbReference type="NCBI Taxonomy" id="1705"/>
    <lineage>
        <taxon>Bacteria</taxon>
        <taxon>Bacillati</taxon>
        <taxon>Actinomycetota</taxon>
        <taxon>Actinomycetes</taxon>
        <taxon>Mycobacteriales</taxon>
        <taxon>Corynebacteriaceae</taxon>
        <taxon>Corynebacterium</taxon>
    </lineage>
</organism>
<dbReference type="OrthoDB" id="9927523at2"/>
<dbReference type="AlphaFoldDB" id="A0A177IN41"/>
<dbReference type="RefSeq" id="WP_156489157.1">
    <property type="nucleotide sequence ID" value="NZ_LSTQ01000008.1"/>
</dbReference>
<keyword evidence="2" id="KW-1185">Reference proteome</keyword>
<dbReference type="EMBL" id="LSTQ01000008">
    <property type="protein sequence ID" value="OAH30297.1"/>
    <property type="molecule type" value="Genomic_DNA"/>
</dbReference>
<name>A0A177IN41_9CORY</name>
<dbReference type="Proteomes" id="UP000076947">
    <property type="component" value="Unassembled WGS sequence"/>
</dbReference>
<comment type="caution">
    <text evidence="1">The sequence shown here is derived from an EMBL/GenBank/DDBJ whole genome shotgun (WGS) entry which is preliminary data.</text>
</comment>
<reference evidence="2" key="1">
    <citation type="submission" date="2016-02" db="EMBL/GenBank/DDBJ databases">
        <authorList>
            <person name="Kaur G."/>
            <person name="Nair G.R."/>
            <person name="Mayilraj S."/>
        </authorList>
    </citation>
    <scope>NUCLEOTIDE SEQUENCE [LARGE SCALE GENOMIC DNA]</scope>
    <source>
        <strain evidence="2">GA-15</strain>
    </source>
</reference>
<sequence length="197" mass="21513">MTMTQHWRGVISQLCETEFLDVESFITSQNGQGFLSAHLKAAINVWENSAVISGSQVVDGVSTQYPTSYLVENDLCVGADDGMFLRFEEAGLSSTPVAPLFWFNKAPIFQQLSDNQALAAVPCLRLAKGGSFELSRDLSASESSDYVEIHLTEKNGLISTVVVEIELDGSTTRTELGISPRDNEVQVARPPARKIIE</sequence>